<feature type="compositionally biased region" description="Basic and acidic residues" evidence="1">
    <location>
        <begin position="1"/>
        <end position="13"/>
    </location>
</feature>
<name>A0ABR2D154_9ROSI</name>
<organism evidence="2 3">
    <name type="scientific">Hibiscus sabdariffa</name>
    <name type="common">roselle</name>
    <dbReference type="NCBI Taxonomy" id="183260"/>
    <lineage>
        <taxon>Eukaryota</taxon>
        <taxon>Viridiplantae</taxon>
        <taxon>Streptophyta</taxon>
        <taxon>Embryophyta</taxon>
        <taxon>Tracheophyta</taxon>
        <taxon>Spermatophyta</taxon>
        <taxon>Magnoliopsida</taxon>
        <taxon>eudicotyledons</taxon>
        <taxon>Gunneridae</taxon>
        <taxon>Pentapetalae</taxon>
        <taxon>rosids</taxon>
        <taxon>malvids</taxon>
        <taxon>Malvales</taxon>
        <taxon>Malvaceae</taxon>
        <taxon>Malvoideae</taxon>
        <taxon>Hibiscus</taxon>
    </lineage>
</organism>
<feature type="region of interest" description="Disordered" evidence="1">
    <location>
        <begin position="1"/>
        <end position="24"/>
    </location>
</feature>
<feature type="compositionally biased region" description="Polar residues" evidence="1">
    <location>
        <begin position="164"/>
        <end position="173"/>
    </location>
</feature>
<evidence type="ECO:0000313" key="2">
    <source>
        <dbReference type="EMBL" id="KAK8527465.1"/>
    </source>
</evidence>
<gene>
    <name evidence="2" type="ORF">V6N12_054677</name>
</gene>
<sequence length="173" mass="19395">MHRLGHEDPEEGRNPVATIGGSQSSPGIAAEQIVAARIQKAFQAYRARKAIRRLKDAGRFNISIQGHTVTKQTTSTLSFLHSWCNVRARRICLASYGVGKENWGCSWIERWIVMTTWEVRRVRVHSRHIHPRKTHGRRASKPEKEMDIPASMKPGLSYGKVASKVTNGTPSDG</sequence>
<evidence type="ECO:0000313" key="3">
    <source>
        <dbReference type="Proteomes" id="UP001472677"/>
    </source>
</evidence>
<evidence type="ECO:0000256" key="1">
    <source>
        <dbReference type="SAM" id="MobiDB-lite"/>
    </source>
</evidence>
<protein>
    <submittedName>
        <fullName evidence="2">Uncharacterized protein</fullName>
    </submittedName>
</protein>
<comment type="caution">
    <text evidence="2">The sequence shown here is derived from an EMBL/GenBank/DDBJ whole genome shotgun (WGS) entry which is preliminary data.</text>
</comment>
<proteinExistence type="predicted"/>
<keyword evidence="3" id="KW-1185">Reference proteome</keyword>
<feature type="region of interest" description="Disordered" evidence="1">
    <location>
        <begin position="128"/>
        <end position="173"/>
    </location>
</feature>
<feature type="compositionally biased region" description="Basic residues" evidence="1">
    <location>
        <begin position="128"/>
        <end position="139"/>
    </location>
</feature>
<dbReference type="PROSITE" id="PS50096">
    <property type="entry name" value="IQ"/>
    <property type="match status" value="1"/>
</dbReference>
<dbReference type="Proteomes" id="UP001472677">
    <property type="component" value="Unassembled WGS sequence"/>
</dbReference>
<dbReference type="EMBL" id="JBBPBM010000038">
    <property type="protein sequence ID" value="KAK8527465.1"/>
    <property type="molecule type" value="Genomic_DNA"/>
</dbReference>
<reference evidence="2 3" key="1">
    <citation type="journal article" date="2024" name="G3 (Bethesda)">
        <title>Genome assembly of Hibiscus sabdariffa L. provides insights into metabolisms of medicinal natural products.</title>
        <authorList>
            <person name="Kim T."/>
        </authorList>
    </citation>
    <scope>NUCLEOTIDE SEQUENCE [LARGE SCALE GENOMIC DNA]</scope>
    <source>
        <strain evidence="2">TK-2024</strain>
        <tissue evidence="2">Old leaves</tissue>
    </source>
</reference>
<accession>A0ABR2D154</accession>